<evidence type="ECO:0000256" key="1">
    <source>
        <dbReference type="SAM" id="MobiDB-lite"/>
    </source>
</evidence>
<reference evidence="2" key="1">
    <citation type="submission" date="2014-09" db="EMBL/GenBank/DDBJ databases">
        <authorList>
            <person name="Magalhaes I.L.F."/>
            <person name="Oliveira U."/>
            <person name="Santos F.R."/>
            <person name="Vidigal T.H.D.A."/>
            <person name="Brescovit A.D."/>
            <person name="Santos A.J."/>
        </authorList>
    </citation>
    <scope>NUCLEOTIDE SEQUENCE</scope>
    <source>
        <tissue evidence="2">Shoot tissue taken approximately 20 cm above the soil surface</tissue>
    </source>
</reference>
<reference evidence="2" key="2">
    <citation type="journal article" date="2015" name="Data Brief">
        <title>Shoot transcriptome of the giant reed, Arundo donax.</title>
        <authorList>
            <person name="Barrero R.A."/>
            <person name="Guerrero F.D."/>
            <person name="Moolhuijzen P."/>
            <person name="Goolsby J.A."/>
            <person name="Tidwell J."/>
            <person name="Bellgard S.E."/>
            <person name="Bellgard M.I."/>
        </authorList>
    </citation>
    <scope>NUCLEOTIDE SEQUENCE</scope>
    <source>
        <tissue evidence="2">Shoot tissue taken approximately 20 cm above the soil surface</tissue>
    </source>
</reference>
<protein>
    <submittedName>
        <fullName evidence="2">Uncharacterized protein</fullName>
    </submittedName>
</protein>
<dbReference type="AlphaFoldDB" id="A0A0A8Y659"/>
<sequence length="88" mass="9419">MSLASPSSILSSCRGCTCSCHRSCNCGRSRRTRPPPQSGPSSPAPRRGRRWHARCCSSPPGQGTSCRTCSLSRSCSLIRSCKTSSRSI</sequence>
<dbReference type="EMBL" id="GBRH01276376">
    <property type="protein sequence ID" value="JAD21519.1"/>
    <property type="molecule type" value="Transcribed_RNA"/>
</dbReference>
<organism evidence="2">
    <name type="scientific">Arundo donax</name>
    <name type="common">Giant reed</name>
    <name type="synonym">Donax arundinaceus</name>
    <dbReference type="NCBI Taxonomy" id="35708"/>
    <lineage>
        <taxon>Eukaryota</taxon>
        <taxon>Viridiplantae</taxon>
        <taxon>Streptophyta</taxon>
        <taxon>Embryophyta</taxon>
        <taxon>Tracheophyta</taxon>
        <taxon>Spermatophyta</taxon>
        <taxon>Magnoliopsida</taxon>
        <taxon>Liliopsida</taxon>
        <taxon>Poales</taxon>
        <taxon>Poaceae</taxon>
        <taxon>PACMAD clade</taxon>
        <taxon>Arundinoideae</taxon>
        <taxon>Arundineae</taxon>
        <taxon>Arundo</taxon>
    </lineage>
</organism>
<evidence type="ECO:0000313" key="2">
    <source>
        <dbReference type="EMBL" id="JAD21519.1"/>
    </source>
</evidence>
<proteinExistence type="predicted"/>
<name>A0A0A8Y659_ARUDO</name>
<accession>A0A0A8Y659</accession>
<feature type="region of interest" description="Disordered" evidence="1">
    <location>
        <begin position="25"/>
        <end position="69"/>
    </location>
</feature>